<protein>
    <submittedName>
        <fullName evidence="2">Peptidoglycan hydrolase-like protein with peptidoglycan-binding domain</fullName>
    </submittedName>
</protein>
<reference evidence="2 3" key="1">
    <citation type="submission" date="2023-07" db="EMBL/GenBank/DDBJ databases">
        <title>Genomic Encyclopedia of Type Strains, Phase IV (KMG-IV): sequencing the most valuable type-strain genomes for metagenomic binning, comparative biology and taxonomic classification.</title>
        <authorList>
            <person name="Goeker M."/>
        </authorList>
    </citation>
    <scope>NUCLEOTIDE SEQUENCE [LARGE SCALE GENOMIC DNA]</scope>
    <source>
        <strain evidence="2 3">DSM 17723</strain>
    </source>
</reference>
<dbReference type="InterPro" id="IPR002477">
    <property type="entry name" value="Peptidoglycan-bd-like"/>
</dbReference>
<dbReference type="Gene3D" id="1.10.101.10">
    <property type="entry name" value="PGBD-like superfamily/PGBD"/>
    <property type="match status" value="2"/>
</dbReference>
<feature type="domain" description="Peptidoglycan binding-like" evidence="1">
    <location>
        <begin position="140"/>
        <end position="194"/>
    </location>
</feature>
<feature type="domain" description="Peptidoglycan binding-like" evidence="1">
    <location>
        <begin position="70"/>
        <end position="130"/>
    </location>
</feature>
<sequence length="196" mass="21508">MARFNLPVERVLGHNEFSGASTACPGINMNMVRNRLKGKTTTVQAPKTEVKTEVVTHPSKTNPTSTGNSFIKKFQDWLNKTYKCNLVVDGIYGPKTKKVALMALQTELNKQFGAGLKVDGIWGPKTKAAIRTVSRGAKGNITRIIQGMLYCLGFDPKGFDGIFGNGSYNAVIAFQKKNKLAQDGIVGRNTFEKMFN</sequence>
<comment type="caution">
    <text evidence="2">The sequence shown here is derived from an EMBL/GenBank/DDBJ whole genome shotgun (WGS) entry which is preliminary data.</text>
</comment>
<gene>
    <name evidence="2" type="ORF">J2S02_002501</name>
</gene>
<accession>A0ABT9Z1N2</accession>
<name>A0ABT9Z1N2_9BACI</name>
<dbReference type="Pfam" id="PF01471">
    <property type="entry name" value="PG_binding_1"/>
    <property type="match status" value="2"/>
</dbReference>
<dbReference type="RefSeq" id="WP_212591246.1">
    <property type="nucleotide sequence ID" value="NZ_CADEPK010000351.1"/>
</dbReference>
<dbReference type="InterPro" id="IPR036366">
    <property type="entry name" value="PGBDSf"/>
</dbReference>
<dbReference type="EMBL" id="JAUSTZ010000004">
    <property type="protein sequence ID" value="MDQ0226156.1"/>
    <property type="molecule type" value="Genomic_DNA"/>
</dbReference>
<proteinExistence type="predicted"/>
<evidence type="ECO:0000259" key="1">
    <source>
        <dbReference type="Pfam" id="PF01471"/>
    </source>
</evidence>
<dbReference type="Proteomes" id="UP001232245">
    <property type="component" value="Unassembled WGS sequence"/>
</dbReference>
<evidence type="ECO:0000313" key="3">
    <source>
        <dbReference type="Proteomes" id="UP001232245"/>
    </source>
</evidence>
<dbReference type="InterPro" id="IPR036365">
    <property type="entry name" value="PGBD-like_sf"/>
</dbReference>
<organism evidence="2 3">
    <name type="scientific">Metabacillus niabensis</name>
    <dbReference type="NCBI Taxonomy" id="324854"/>
    <lineage>
        <taxon>Bacteria</taxon>
        <taxon>Bacillati</taxon>
        <taxon>Bacillota</taxon>
        <taxon>Bacilli</taxon>
        <taxon>Bacillales</taxon>
        <taxon>Bacillaceae</taxon>
        <taxon>Metabacillus</taxon>
    </lineage>
</organism>
<dbReference type="SUPFAM" id="SSF47090">
    <property type="entry name" value="PGBD-like"/>
    <property type="match status" value="2"/>
</dbReference>
<evidence type="ECO:0000313" key="2">
    <source>
        <dbReference type="EMBL" id="MDQ0226156.1"/>
    </source>
</evidence>
<keyword evidence="3" id="KW-1185">Reference proteome</keyword>